<dbReference type="PANTHER" id="PTHR33281">
    <property type="entry name" value="UPF0187 PROTEIN YNEE"/>
    <property type="match status" value="1"/>
</dbReference>
<keyword evidence="6" id="KW-0406">Ion transport</keyword>
<evidence type="ECO:0000256" key="9">
    <source>
        <dbReference type="SAM" id="Phobius"/>
    </source>
</evidence>
<dbReference type="GO" id="GO:0005254">
    <property type="term" value="F:chloride channel activity"/>
    <property type="evidence" value="ECO:0007669"/>
    <property type="project" value="InterPro"/>
</dbReference>
<evidence type="ECO:0000256" key="3">
    <source>
        <dbReference type="ARBA" id="ARBA00022475"/>
    </source>
</evidence>
<name>A0A7X0MIL0_9SPHI</name>
<dbReference type="Pfam" id="PF25539">
    <property type="entry name" value="Bestrophin_2"/>
    <property type="match status" value="1"/>
</dbReference>
<evidence type="ECO:0000256" key="2">
    <source>
        <dbReference type="ARBA" id="ARBA00022448"/>
    </source>
</evidence>
<dbReference type="GO" id="GO:0005886">
    <property type="term" value="C:plasma membrane"/>
    <property type="evidence" value="ECO:0007669"/>
    <property type="project" value="UniProtKB-SubCell"/>
</dbReference>
<evidence type="ECO:0000256" key="6">
    <source>
        <dbReference type="ARBA" id="ARBA00023065"/>
    </source>
</evidence>
<sequence length="309" mass="35769">MLLKKNVPLTYIFGKIAKELIMVSAYAVGIVVLYENFHFTRISIPIAVPALLGTVISLLLAFRSNQAYDRWWEARIIWGGIVNDSRSLTRQLLYFIDDPYYSAEIQLFKERFVRRQIAWCFGLSQALRNDNPTKGLERLMKKEELDFISKYKNVPMSILELHGRDIKMALKEGWINPYQQVELDRTLSSLCDRMGGSERIKNTVFPVTYSKYINMTIYLFIILLPFGLIEFFGYVEVPIVIAISAAFLLIEKMAIHLQDPFENKPTDTPTTTISKTIERDLSQMLNDASYQEDKMAMEPVHSSKTYYIL</sequence>
<dbReference type="RefSeq" id="WP_184625389.1">
    <property type="nucleotide sequence ID" value="NZ_JACHCC010000006.1"/>
</dbReference>
<organism evidence="10 11">
    <name type="scientific">Pedobacter cryoconitis</name>
    <dbReference type="NCBI Taxonomy" id="188932"/>
    <lineage>
        <taxon>Bacteria</taxon>
        <taxon>Pseudomonadati</taxon>
        <taxon>Bacteroidota</taxon>
        <taxon>Sphingobacteriia</taxon>
        <taxon>Sphingobacteriales</taxon>
        <taxon>Sphingobacteriaceae</taxon>
        <taxon>Pedobacter</taxon>
    </lineage>
</organism>
<dbReference type="AlphaFoldDB" id="A0A7X0MIL0"/>
<dbReference type="Proteomes" id="UP000521017">
    <property type="component" value="Unassembled WGS sequence"/>
</dbReference>
<feature type="transmembrane region" description="Helical" evidence="9">
    <location>
        <begin position="20"/>
        <end position="37"/>
    </location>
</feature>
<keyword evidence="5 9" id="KW-1133">Transmembrane helix</keyword>
<comment type="similarity">
    <text evidence="8">Belongs to the anion channel-forming bestrophin (TC 1.A.46) family.</text>
</comment>
<dbReference type="InterPro" id="IPR044669">
    <property type="entry name" value="YneE/VCCN1/2-like"/>
</dbReference>
<proteinExistence type="inferred from homology"/>
<comment type="caution">
    <text evidence="10">The sequence shown here is derived from an EMBL/GenBank/DDBJ whole genome shotgun (WGS) entry which is preliminary data.</text>
</comment>
<keyword evidence="7 9" id="KW-0472">Membrane</keyword>
<evidence type="ECO:0000256" key="5">
    <source>
        <dbReference type="ARBA" id="ARBA00022989"/>
    </source>
</evidence>
<keyword evidence="2" id="KW-0813">Transport</keyword>
<feature type="transmembrane region" description="Helical" evidence="9">
    <location>
        <begin position="43"/>
        <end position="62"/>
    </location>
</feature>
<evidence type="ECO:0000256" key="1">
    <source>
        <dbReference type="ARBA" id="ARBA00004651"/>
    </source>
</evidence>
<accession>A0A7X0MIL0</accession>
<comment type="subcellular location">
    <subcellularLocation>
        <location evidence="1">Cell membrane</location>
        <topology evidence="1">Multi-pass membrane protein</topology>
    </subcellularLocation>
</comment>
<dbReference type="EMBL" id="JACHCC010000006">
    <property type="protein sequence ID" value="MBB6500522.1"/>
    <property type="molecule type" value="Genomic_DNA"/>
</dbReference>
<feature type="transmembrane region" description="Helical" evidence="9">
    <location>
        <begin position="231"/>
        <end position="250"/>
    </location>
</feature>
<feature type="transmembrane region" description="Helical" evidence="9">
    <location>
        <begin position="203"/>
        <end position="225"/>
    </location>
</feature>
<keyword evidence="3" id="KW-1003">Cell membrane</keyword>
<keyword evidence="4 9" id="KW-0812">Transmembrane</keyword>
<reference evidence="10 11" key="1">
    <citation type="submission" date="2020-08" db="EMBL/GenBank/DDBJ databases">
        <title>Genomic Encyclopedia of Type Strains, Phase IV (KMG-V): Genome sequencing to study the core and pangenomes of soil and plant-associated prokaryotes.</title>
        <authorList>
            <person name="Whitman W."/>
        </authorList>
    </citation>
    <scope>NUCLEOTIDE SEQUENCE [LARGE SCALE GENOMIC DNA]</scope>
    <source>
        <strain evidence="10 11">M2T3</strain>
    </source>
</reference>
<evidence type="ECO:0000313" key="10">
    <source>
        <dbReference type="EMBL" id="MBB6500522.1"/>
    </source>
</evidence>
<evidence type="ECO:0000256" key="7">
    <source>
        <dbReference type="ARBA" id="ARBA00023136"/>
    </source>
</evidence>
<dbReference type="PANTHER" id="PTHR33281:SF19">
    <property type="entry name" value="VOLTAGE-DEPENDENT ANION CHANNEL-FORMING PROTEIN YNEE"/>
    <property type="match status" value="1"/>
</dbReference>
<evidence type="ECO:0000256" key="8">
    <source>
        <dbReference type="ARBA" id="ARBA00034708"/>
    </source>
</evidence>
<protein>
    <submittedName>
        <fullName evidence="10">Putative membrane protein</fullName>
    </submittedName>
</protein>
<evidence type="ECO:0000256" key="4">
    <source>
        <dbReference type="ARBA" id="ARBA00022692"/>
    </source>
</evidence>
<evidence type="ECO:0000313" key="11">
    <source>
        <dbReference type="Proteomes" id="UP000521017"/>
    </source>
</evidence>
<gene>
    <name evidence="10" type="ORF">HDF25_002670</name>
</gene>